<feature type="transmembrane region" description="Helical" evidence="1">
    <location>
        <begin position="35"/>
        <end position="59"/>
    </location>
</feature>
<reference evidence="2 3" key="1">
    <citation type="journal article" date="2014" name="Int. J. Syst. Evol. Microbiol.">
        <title>Complete genome sequence of Corynebacterium casei LMG S-19264T (=DSM 44701T), isolated from a smear-ripened cheese.</title>
        <authorList>
            <consortium name="US DOE Joint Genome Institute (JGI-PGF)"/>
            <person name="Walter F."/>
            <person name="Albersmeier A."/>
            <person name="Kalinowski J."/>
            <person name="Ruckert C."/>
        </authorList>
    </citation>
    <scope>NUCLEOTIDE SEQUENCE [LARGE SCALE GENOMIC DNA]</scope>
    <source>
        <strain evidence="2 3">CGMCC 1.7029</strain>
    </source>
</reference>
<dbReference type="Proteomes" id="UP000598196">
    <property type="component" value="Unassembled WGS sequence"/>
</dbReference>
<organism evidence="2 3">
    <name type="scientific">Gemmobacter aquaticus</name>
    <dbReference type="NCBI Taxonomy" id="490185"/>
    <lineage>
        <taxon>Bacteria</taxon>
        <taxon>Pseudomonadati</taxon>
        <taxon>Pseudomonadota</taxon>
        <taxon>Alphaproteobacteria</taxon>
        <taxon>Rhodobacterales</taxon>
        <taxon>Paracoccaceae</taxon>
        <taxon>Gemmobacter</taxon>
    </lineage>
</organism>
<keyword evidence="3" id="KW-1185">Reference proteome</keyword>
<evidence type="ECO:0000313" key="3">
    <source>
        <dbReference type="Proteomes" id="UP000598196"/>
    </source>
</evidence>
<gene>
    <name evidence="2" type="ORF">GCM10010991_12300</name>
</gene>
<sequence>MTELLQAQLGDVFRIGLIIGLIITAARTRAVTGIALPLAAGVVFIAAIIPLTTSTAVAAPFWMQVASGVIANLILLGVGLVLWTLVEKLRAAKG</sequence>
<keyword evidence="1" id="KW-1133">Transmembrane helix</keyword>
<feature type="transmembrane region" description="Helical" evidence="1">
    <location>
        <begin position="65"/>
        <end position="86"/>
    </location>
</feature>
<accession>A0A918DBP0</accession>
<dbReference type="RefSeq" id="WP_146285046.1">
    <property type="nucleotide sequence ID" value="NZ_BMLP01000001.1"/>
</dbReference>
<comment type="caution">
    <text evidence="2">The sequence shown here is derived from an EMBL/GenBank/DDBJ whole genome shotgun (WGS) entry which is preliminary data.</text>
</comment>
<keyword evidence="1" id="KW-0812">Transmembrane</keyword>
<dbReference type="AlphaFoldDB" id="A0A918DBP0"/>
<dbReference type="EMBL" id="BMLP01000001">
    <property type="protein sequence ID" value="GGO28961.1"/>
    <property type="molecule type" value="Genomic_DNA"/>
</dbReference>
<feature type="transmembrane region" description="Helical" evidence="1">
    <location>
        <begin position="12"/>
        <end position="28"/>
    </location>
</feature>
<evidence type="ECO:0000256" key="1">
    <source>
        <dbReference type="SAM" id="Phobius"/>
    </source>
</evidence>
<protein>
    <submittedName>
        <fullName evidence="2">Uncharacterized protein</fullName>
    </submittedName>
</protein>
<keyword evidence="1" id="KW-0472">Membrane</keyword>
<proteinExistence type="predicted"/>
<evidence type="ECO:0000313" key="2">
    <source>
        <dbReference type="EMBL" id="GGO28961.1"/>
    </source>
</evidence>
<dbReference type="OrthoDB" id="8100653at2"/>
<name>A0A918DBP0_9RHOB</name>